<dbReference type="AlphaFoldDB" id="A0A6A0A204"/>
<evidence type="ECO:0000313" key="3">
    <source>
        <dbReference type="Proteomes" id="UP000485058"/>
    </source>
</evidence>
<gene>
    <name evidence="2" type="ORF">HaLaN_24024</name>
</gene>
<evidence type="ECO:0000313" key="2">
    <source>
        <dbReference type="EMBL" id="GFH25966.1"/>
    </source>
</evidence>
<keyword evidence="1" id="KW-0472">Membrane</keyword>
<proteinExistence type="predicted"/>
<evidence type="ECO:0000256" key="1">
    <source>
        <dbReference type="SAM" id="Phobius"/>
    </source>
</evidence>
<keyword evidence="1" id="KW-1133">Transmembrane helix</keyword>
<keyword evidence="3" id="KW-1185">Reference proteome</keyword>
<accession>A0A6A0A204</accession>
<dbReference type="EMBL" id="BLLF01002973">
    <property type="protein sequence ID" value="GFH25966.1"/>
    <property type="molecule type" value="Genomic_DNA"/>
</dbReference>
<reference evidence="2 3" key="1">
    <citation type="submission" date="2020-02" db="EMBL/GenBank/DDBJ databases">
        <title>Draft genome sequence of Haematococcus lacustris strain NIES-144.</title>
        <authorList>
            <person name="Morimoto D."/>
            <person name="Nakagawa S."/>
            <person name="Yoshida T."/>
            <person name="Sawayama S."/>
        </authorList>
    </citation>
    <scope>NUCLEOTIDE SEQUENCE [LARGE SCALE GENOMIC DNA]</scope>
    <source>
        <strain evidence="2 3">NIES-144</strain>
    </source>
</reference>
<keyword evidence="1" id="KW-0812">Transmembrane</keyword>
<feature type="transmembrane region" description="Helical" evidence="1">
    <location>
        <begin position="12"/>
        <end position="31"/>
    </location>
</feature>
<organism evidence="2 3">
    <name type="scientific">Haematococcus lacustris</name>
    <name type="common">Green alga</name>
    <name type="synonym">Haematococcus pluvialis</name>
    <dbReference type="NCBI Taxonomy" id="44745"/>
    <lineage>
        <taxon>Eukaryota</taxon>
        <taxon>Viridiplantae</taxon>
        <taxon>Chlorophyta</taxon>
        <taxon>core chlorophytes</taxon>
        <taxon>Chlorophyceae</taxon>
        <taxon>CS clade</taxon>
        <taxon>Chlamydomonadales</taxon>
        <taxon>Haematococcaceae</taxon>
        <taxon>Haematococcus</taxon>
    </lineage>
</organism>
<sequence length="72" mass="8113">MKAIAIAHATRKWAMTLFLVIGMGDLLNMYADRTEARRARLHELQQVLLNKPRDEADRQAGYGMAKWSTGGP</sequence>
<comment type="caution">
    <text evidence="2">The sequence shown here is derived from an EMBL/GenBank/DDBJ whole genome shotgun (WGS) entry which is preliminary data.</text>
</comment>
<dbReference type="Proteomes" id="UP000485058">
    <property type="component" value="Unassembled WGS sequence"/>
</dbReference>
<name>A0A6A0A204_HAELA</name>
<protein>
    <submittedName>
        <fullName evidence="2">Uncharacterized protein</fullName>
    </submittedName>
</protein>